<protein>
    <recommendedName>
        <fullName evidence="3">Outer membrane protein beta-barrel domain-containing protein</fullName>
    </recommendedName>
</protein>
<dbReference type="EMBL" id="JBHSAW010000010">
    <property type="protein sequence ID" value="MFC4096739.1"/>
    <property type="molecule type" value="Genomic_DNA"/>
</dbReference>
<dbReference type="RefSeq" id="WP_192461486.1">
    <property type="nucleotide sequence ID" value="NZ_JACYFJ010000002.1"/>
</dbReference>
<evidence type="ECO:0008006" key="3">
    <source>
        <dbReference type="Google" id="ProtNLM"/>
    </source>
</evidence>
<reference evidence="2" key="1">
    <citation type="journal article" date="2019" name="Int. J. Syst. Evol. Microbiol.">
        <title>The Global Catalogue of Microorganisms (GCM) 10K type strain sequencing project: providing services to taxonomists for standard genome sequencing and annotation.</title>
        <authorList>
            <consortium name="The Broad Institute Genomics Platform"/>
            <consortium name="The Broad Institute Genome Sequencing Center for Infectious Disease"/>
            <person name="Wu L."/>
            <person name="Ma J."/>
        </authorList>
    </citation>
    <scope>NUCLEOTIDE SEQUENCE [LARGE SCALE GENOMIC DNA]</scope>
    <source>
        <strain evidence="2">CECT 7477</strain>
    </source>
</reference>
<gene>
    <name evidence="1" type="ORF">ACFOUT_12700</name>
</gene>
<accession>A0ABV8JVA7</accession>
<comment type="caution">
    <text evidence="1">The sequence shown here is derived from an EMBL/GenBank/DDBJ whole genome shotgun (WGS) entry which is preliminary data.</text>
</comment>
<name>A0ABV8JVA7_9FLAO</name>
<organism evidence="1 2">
    <name type="scientific">Euzebyella saccharophila</name>
    <dbReference type="NCBI Taxonomy" id="679664"/>
    <lineage>
        <taxon>Bacteria</taxon>
        <taxon>Pseudomonadati</taxon>
        <taxon>Bacteroidota</taxon>
        <taxon>Flavobacteriia</taxon>
        <taxon>Flavobacteriales</taxon>
        <taxon>Flavobacteriaceae</taxon>
        <taxon>Euzebyella</taxon>
    </lineage>
</organism>
<evidence type="ECO:0000313" key="1">
    <source>
        <dbReference type="EMBL" id="MFC4096739.1"/>
    </source>
</evidence>
<evidence type="ECO:0000313" key="2">
    <source>
        <dbReference type="Proteomes" id="UP001595814"/>
    </source>
</evidence>
<keyword evidence="2" id="KW-1185">Reference proteome</keyword>
<dbReference type="Proteomes" id="UP001595814">
    <property type="component" value="Unassembled WGS sequence"/>
</dbReference>
<sequence length="315" mass="36522">MKKLIFLINITCIWGFAFSQDSETYFTKFRIKDELKINPQVFTYLMKNEKVPFFSLSAEKKQVYINLLEKNRGGEFSYEARLGSGSIKKTIKIPLEGNINYSDFLKDLKFDNPEQVVLKGKRYSYVKFSKDSIIVNPWLVKDEKGELIRDVYYYKLENRQKVYLNFSEITLSGLTIPLKYRFRDKNDLLKEQFNASFNANVFIGYTFYGRRSFFYRKDVGNKSNNFKVTAGTFVGASTIKLNNSNTNLANEPIMEDTEITEGLASYGFGVNFSFNKLNFGVFTGWDKSVGENADKWNYNNRAWLGLAIGYSLLKI</sequence>
<proteinExistence type="predicted"/>